<evidence type="ECO:0000313" key="3">
    <source>
        <dbReference type="EMBL" id="CAB5055147.1"/>
    </source>
</evidence>
<protein>
    <submittedName>
        <fullName evidence="3">Unannotated protein</fullName>
    </submittedName>
</protein>
<sequence length="128" mass="13597">MSRPKGTRKPCDAQQARRRLVDAREFLEAAELLEAPDVVATNAIHAAIAAADAIACYSLGERSGDGNHAAAVDLLKRVDAGLASTLKRALDRKTQAAYETADISKSDAAACVRWARQIVSAAESRLHG</sequence>
<organism evidence="3">
    <name type="scientific">freshwater metagenome</name>
    <dbReference type="NCBI Taxonomy" id="449393"/>
    <lineage>
        <taxon>unclassified sequences</taxon>
        <taxon>metagenomes</taxon>
        <taxon>ecological metagenomes</taxon>
    </lineage>
</organism>
<name>A0A6J7TR49_9ZZZZ</name>
<dbReference type="AlphaFoldDB" id="A0A6J7TR49"/>
<accession>A0A6J7TR49</accession>
<dbReference type="EMBL" id="CAEZXX010000147">
    <property type="protein sequence ID" value="CAB4721823.1"/>
    <property type="molecule type" value="Genomic_DNA"/>
</dbReference>
<dbReference type="Gene3D" id="1.20.120.330">
    <property type="entry name" value="Nucleotidyltransferases domain 2"/>
    <property type="match status" value="1"/>
</dbReference>
<proteinExistence type="predicted"/>
<gene>
    <name evidence="1" type="ORF">UFOPK2602_01792</name>
    <name evidence="2" type="ORF">UFOPK2806_00855</name>
    <name evidence="3" type="ORF">UFOPK4306_00388</name>
</gene>
<reference evidence="3" key="1">
    <citation type="submission" date="2020-05" db="EMBL/GenBank/DDBJ databases">
        <authorList>
            <person name="Chiriac C."/>
            <person name="Salcher M."/>
            <person name="Ghai R."/>
            <person name="Kavagutti S V."/>
        </authorList>
    </citation>
    <scope>NUCLEOTIDE SEQUENCE</scope>
</reference>
<evidence type="ECO:0000313" key="2">
    <source>
        <dbReference type="EMBL" id="CAB4748327.1"/>
    </source>
</evidence>
<dbReference type="EMBL" id="CAFBQP010000010">
    <property type="protein sequence ID" value="CAB5055147.1"/>
    <property type="molecule type" value="Genomic_DNA"/>
</dbReference>
<evidence type="ECO:0000313" key="1">
    <source>
        <dbReference type="EMBL" id="CAB4721823.1"/>
    </source>
</evidence>
<dbReference type="EMBL" id="CAEZYY010000008">
    <property type="protein sequence ID" value="CAB4748327.1"/>
    <property type="molecule type" value="Genomic_DNA"/>
</dbReference>